<keyword evidence="3" id="KW-1185">Reference proteome</keyword>
<protein>
    <recommendedName>
        <fullName evidence="4">Surface antigen domain-containing protein</fullName>
    </recommendedName>
</protein>
<sequence length="146" mass="15440">MNRFKLAITAIVVGACALGGATAATAADYQSGSKGTVLLSNPNRAAYSQYLGTNSNAPVGLSWIKASDMKRDGYSALTVLQKREGGKWVEVSRVIASGGIGADMKRTVMRPKKGTQMRLTSCTINRSAPAAKRVGFNCQSEVFYAV</sequence>
<feature type="chain" id="PRO_5030535973" description="Surface antigen domain-containing protein" evidence="1">
    <location>
        <begin position="27"/>
        <end position="146"/>
    </location>
</feature>
<evidence type="ECO:0000313" key="3">
    <source>
        <dbReference type="Proteomes" id="UP000541033"/>
    </source>
</evidence>
<proteinExistence type="predicted"/>
<keyword evidence="1" id="KW-0732">Signal</keyword>
<dbReference type="AlphaFoldDB" id="A0A7X5TST0"/>
<organism evidence="2 3">
    <name type="scientific">Lysinibacter cavernae</name>
    <dbReference type="NCBI Taxonomy" id="1640652"/>
    <lineage>
        <taxon>Bacteria</taxon>
        <taxon>Bacillati</taxon>
        <taxon>Actinomycetota</taxon>
        <taxon>Actinomycetes</taxon>
        <taxon>Micrococcales</taxon>
        <taxon>Microbacteriaceae</taxon>
        <taxon>Lysinibacter</taxon>
    </lineage>
</organism>
<name>A0A7X5TST0_9MICO</name>
<dbReference type="Proteomes" id="UP000541033">
    <property type="component" value="Unassembled WGS sequence"/>
</dbReference>
<gene>
    <name evidence="2" type="ORF">FHX76_000647</name>
</gene>
<dbReference type="RefSeq" id="WP_167147827.1">
    <property type="nucleotide sequence ID" value="NZ_JAAMOX010000001.1"/>
</dbReference>
<reference evidence="2 3" key="1">
    <citation type="submission" date="2020-02" db="EMBL/GenBank/DDBJ databases">
        <title>Sequencing the genomes of 1000 actinobacteria strains.</title>
        <authorList>
            <person name="Klenk H.-P."/>
        </authorList>
    </citation>
    <scope>NUCLEOTIDE SEQUENCE [LARGE SCALE GENOMIC DNA]</scope>
    <source>
        <strain evidence="2 3">DSM 27960</strain>
    </source>
</reference>
<accession>A0A7X5TST0</accession>
<evidence type="ECO:0000256" key="1">
    <source>
        <dbReference type="SAM" id="SignalP"/>
    </source>
</evidence>
<feature type="signal peptide" evidence="1">
    <location>
        <begin position="1"/>
        <end position="26"/>
    </location>
</feature>
<comment type="caution">
    <text evidence="2">The sequence shown here is derived from an EMBL/GenBank/DDBJ whole genome shotgun (WGS) entry which is preliminary data.</text>
</comment>
<evidence type="ECO:0000313" key="2">
    <source>
        <dbReference type="EMBL" id="NIH52779.1"/>
    </source>
</evidence>
<dbReference type="EMBL" id="JAAMOX010000001">
    <property type="protein sequence ID" value="NIH52779.1"/>
    <property type="molecule type" value="Genomic_DNA"/>
</dbReference>
<dbReference type="PROSITE" id="PS51257">
    <property type="entry name" value="PROKAR_LIPOPROTEIN"/>
    <property type="match status" value="1"/>
</dbReference>
<evidence type="ECO:0008006" key="4">
    <source>
        <dbReference type="Google" id="ProtNLM"/>
    </source>
</evidence>